<protein>
    <submittedName>
        <fullName evidence="1">Uncharacterized protein</fullName>
    </submittedName>
</protein>
<reference evidence="1 2" key="1">
    <citation type="journal article" date="2019" name="Commun. Biol.">
        <title>The bagworm genome reveals a unique fibroin gene that provides high tensile strength.</title>
        <authorList>
            <person name="Kono N."/>
            <person name="Nakamura H."/>
            <person name="Ohtoshi R."/>
            <person name="Tomita M."/>
            <person name="Numata K."/>
            <person name="Arakawa K."/>
        </authorList>
    </citation>
    <scope>NUCLEOTIDE SEQUENCE [LARGE SCALE GENOMIC DNA]</scope>
</reference>
<dbReference type="Proteomes" id="UP000299102">
    <property type="component" value="Unassembled WGS sequence"/>
</dbReference>
<proteinExistence type="predicted"/>
<comment type="caution">
    <text evidence="1">The sequence shown here is derived from an EMBL/GenBank/DDBJ whole genome shotgun (WGS) entry which is preliminary data.</text>
</comment>
<gene>
    <name evidence="1" type="ORF">EVAR_13837_1</name>
</gene>
<sequence length="66" mass="7794">MNQRVFLPLMLTTPPASVEISRVSTRARRRGARRRGGRACRLLPRRRRQGLRCHPLRWPVKDFARC</sequence>
<dbReference type="AlphaFoldDB" id="A0A4C1U147"/>
<dbReference type="EMBL" id="BGZK01000114">
    <property type="protein sequence ID" value="GBP20065.1"/>
    <property type="molecule type" value="Genomic_DNA"/>
</dbReference>
<accession>A0A4C1U147</accession>
<evidence type="ECO:0000313" key="1">
    <source>
        <dbReference type="EMBL" id="GBP20065.1"/>
    </source>
</evidence>
<keyword evidence="2" id="KW-1185">Reference proteome</keyword>
<evidence type="ECO:0000313" key="2">
    <source>
        <dbReference type="Proteomes" id="UP000299102"/>
    </source>
</evidence>
<organism evidence="1 2">
    <name type="scientific">Eumeta variegata</name>
    <name type="common">Bagworm moth</name>
    <name type="synonym">Eumeta japonica</name>
    <dbReference type="NCBI Taxonomy" id="151549"/>
    <lineage>
        <taxon>Eukaryota</taxon>
        <taxon>Metazoa</taxon>
        <taxon>Ecdysozoa</taxon>
        <taxon>Arthropoda</taxon>
        <taxon>Hexapoda</taxon>
        <taxon>Insecta</taxon>
        <taxon>Pterygota</taxon>
        <taxon>Neoptera</taxon>
        <taxon>Endopterygota</taxon>
        <taxon>Lepidoptera</taxon>
        <taxon>Glossata</taxon>
        <taxon>Ditrysia</taxon>
        <taxon>Tineoidea</taxon>
        <taxon>Psychidae</taxon>
        <taxon>Oiketicinae</taxon>
        <taxon>Eumeta</taxon>
    </lineage>
</organism>
<name>A0A4C1U147_EUMVA</name>